<dbReference type="GO" id="GO:0006352">
    <property type="term" value="P:DNA-templated transcription initiation"/>
    <property type="evidence" value="ECO:0007669"/>
    <property type="project" value="InterPro"/>
</dbReference>
<comment type="caution">
    <text evidence="7">The sequence shown here is derived from an EMBL/GenBank/DDBJ whole genome shotgun (WGS) entry which is preliminary data.</text>
</comment>
<dbReference type="Gene3D" id="1.10.10.10">
    <property type="entry name" value="Winged helix-like DNA-binding domain superfamily/Winged helix DNA-binding domain"/>
    <property type="match status" value="1"/>
</dbReference>
<keyword evidence="8" id="KW-1185">Reference proteome</keyword>
<evidence type="ECO:0000259" key="6">
    <source>
        <dbReference type="Pfam" id="PF08281"/>
    </source>
</evidence>
<evidence type="ECO:0000256" key="4">
    <source>
        <dbReference type="ARBA" id="ARBA00023163"/>
    </source>
</evidence>
<organism evidence="7 8">
    <name type="scientific">Paenibacillus sedimenti</name>
    <dbReference type="NCBI Taxonomy" id="2770274"/>
    <lineage>
        <taxon>Bacteria</taxon>
        <taxon>Bacillati</taxon>
        <taxon>Bacillota</taxon>
        <taxon>Bacilli</taxon>
        <taxon>Bacillales</taxon>
        <taxon>Paenibacillaceae</taxon>
        <taxon>Paenibacillus</taxon>
    </lineage>
</organism>
<dbReference type="AlphaFoldDB" id="A0A926KJ66"/>
<reference evidence="7" key="1">
    <citation type="submission" date="2020-09" db="EMBL/GenBank/DDBJ databases">
        <title>Draft Genome Sequence of Paenibacillus sp. WST5.</title>
        <authorList>
            <person name="Bao Z."/>
        </authorList>
    </citation>
    <scope>NUCLEOTIDE SEQUENCE</scope>
    <source>
        <strain evidence="7">WST5</strain>
    </source>
</reference>
<feature type="domain" description="RNA polymerase sigma factor 70 region 4 type 2" evidence="6">
    <location>
        <begin position="102"/>
        <end position="152"/>
    </location>
</feature>
<dbReference type="InterPro" id="IPR013325">
    <property type="entry name" value="RNA_pol_sigma_r2"/>
</dbReference>
<proteinExistence type="inferred from homology"/>
<evidence type="ECO:0000256" key="3">
    <source>
        <dbReference type="ARBA" id="ARBA00023082"/>
    </source>
</evidence>
<keyword evidence="4" id="KW-0804">Transcription</keyword>
<name>A0A926KJ66_9BACL</name>
<gene>
    <name evidence="7" type="ORF">ICC18_00345</name>
</gene>
<evidence type="ECO:0000256" key="2">
    <source>
        <dbReference type="ARBA" id="ARBA00023015"/>
    </source>
</evidence>
<dbReference type="GO" id="GO:0003677">
    <property type="term" value="F:DNA binding"/>
    <property type="evidence" value="ECO:0007669"/>
    <property type="project" value="InterPro"/>
</dbReference>
<dbReference type="Pfam" id="PF08281">
    <property type="entry name" value="Sigma70_r4_2"/>
    <property type="match status" value="1"/>
</dbReference>
<evidence type="ECO:0000313" key="8">
    <source>
        <dbReference type="Proteomes" id="UP000650466"/>
    </source>
</evidence>
<accession>A0A926KJ66</accession>
<dbReference type="InterPro" id="IPR007627">
    <property type="entry name" value="RNA_pol_sigma70_r2"/>
</dbReference>
<protein>
    <submittedName>
        <fullName evidence="7">RNA polymerase sigma factor</fullName>
    </submittedName>
</protein>
<dbReference type="CDD" id="cd06171">
    <property type="entry name" value="Sigma70_r4"/>
    <property type="match status" value="1"/>
</dbReference>
<dbReference type="SUPFAM" id="SSF88659">
    <property type="entry name" value="Sigma3 and sigma4 domains of RNA polymerase sigma factors"/>
    <property type="match status" value="1"/>
</dbReference>
<dbReference type="GO" id="GO:0016987">
    <property type="term" value="F:sigma factor activity"/>
    <property type="evidence" value="ECO:0007669"/>
    <property type="project" value="UniProtKB-KW"/>
</dbReference>
<evidence type="ECO:0000313" key="7">
    <source>
        <dbReference type="EMBL" id="MBD0378570.1"/>
    </source>
</evidence>
<dbReference type="Pfam" id="PF04542">
    <property type="entry name" value="Sigma70_r2"/>
    <property type="match status" value="1"/>
</dbReference>
<keyword evidence="2" id="KW-0805">Transcription regulation</keyword>
<dbReference type="SUPFAM" id="SSF88946">
    <property type="entry name" value="Sigma2 domain of RNA polymerase sigma factors"/>
    <property type="match status" value="1"/>
</dbReference>
<dbReference type="InterPro" id="IPR013324">
    <property type="entry name" value="RNA_pol_sigma_r3/r4-like"/>
</dbReference>
<dbReference type="Gene3D" id="1.10.1740.10">
    <property type="match status" value="1"/>
</dbReference>
<evidence type="ECO:0000256" key="1">
    <source>
        <dbReference type="ARBA" id="ARBA00010641"/>
    </source>
</evidence>
<feature type="domain" description="RNA polymerase sigma-70 region 2" evidence="5">
    <location>
        <begin position="6"/>
        <end position="71"/>
    </location>
</feature>
<sequence length="173" mass="20316">MTDRELFETYRKDIYLLCYYMLQHVSDAEDICQETFVKAFQIDRCTIEKMKPWLIRIAVNLCKNQLERSKRGKLKELKLFLLQTMHLSEPAETVFERIEGDRQLERWLQALPVKIRAVMTLRYINDLPLAEVAEVLDIPLGTVKSRLNKGLQLAKKHLNTETKMVMKGGECLE</sequence>
<dbReference type="InterPro" id="IPR036388">
    <property type="entry name" value="WH-like_DNA-bd_sf"/>
</dbReference>
<dbReference type="NCBIfam" id="TIGR02937">
    <property type="entry name" value="sigma70-ECF"/>
    <property type="match status" value="1"/>
</dbReference>
<dbReference type="PANTHER" id="PTHR43133:SF60">
    <property type="entry name" value="RNA POLYMERASE SIGMA FACTOR SIGV"/>
    <property type="match status" value="1"/>
</dbReference>
<dbReference type="InterPro" id="IPR039425">
    <property type="entry name" value="RNA_pol_sigma-70-like"/>
</dbReference>
<dbReference type="InterPro" id="IPR013249">
    <property type="entry name" value="RNA_pol_sigma70_r4_t2"/>
</dbReference>
<dbReference type="Proteomes" id="UP000650466">
    <property type="component" value="Unassembled WGS sequence"/>
</dbReference>
<dbReference type="EMBL" id="JACVVD010000001">
    <property type="protein sequence ID" value="MBD0378570.1"/>
    <property type="molecule type" value="Genomic_DNA"/>
</dbReference>
<dbReference type="InterPro" id="IPR014284">
    <property type="entry name" value="RNA_pol_sigma-70_dom"/>
</dbReference>
<evidence type="ECO:0000259" key="5">
    <source>
        <dbReference type="Pfam" id="PF04542"/>
    </source>
</evidence>
<dbReference type="PANTHER" id="PTHR43133">
    <property type="entry name" value="RNA POLYMERASE ECF-TYPE SIGMA FACTO"/>
    <property type="match status" value="1"/>
</dbReference>
<keyword evidence="3" id="KW-0731">Sigma factor</keyword>
<comment type="similarity">
    <text evidence="1">Belongs to the sigma-70 factor family. ECF subfamily.</text>
</comment>